<reference evidence="2" key="1">
    <citation type="submission" date="2023-04" db="EMBL/GenBank/DDBJ databases">
        <authorList>
            <consortium name="ELIXIR-Norway"/>
        </authorList>
    </citation>
    <scope>NUCLEOTIDE SEQUENCE [LARGE SCALE GENOMIC DNA]</scope>
</reference>
<keyword evidence="3" id="KW-1185">Reference proteome</keyword>
<dbReference type="EMBL" id="OX459956">
    <property type="protein sequence ID" value="CAI9162273.1"/>
    <property type="molecule type" value="Genomic_DNA"/>
</dbReference>
<feature type="region of interest" description="Disordered" evidence="1">
    <location>
        <begin position="1"/>
        <end position="74"/>
    </location>
</feature>
<organism evidence="2 3">
    <name type="scientific">Rangifer tarandus platyrhynchus</name>
    <name type="common">Svalbard reindeer</name>
    <dbReference type="NCBI Taxonomy" id="3082113"/>
    <lineage>
        <taxon>Eukaryota</taxon>
        <taxon>Metazoa</taxon>
        <taxon>Chordata</taxon>
        <taxon>Craniata</taxon>
        <taxon>Vertebrata</taxon>
        <taxon>Euteleostomi</taxon>
        <taxon>Mammalia</taxon>
        <taxon>Eutheria</taxon>
        <taxon>Laurasiatheria</taxon>
        <taxon>Artiodactyla</taxon>
        <taxon>Ruminantia</taxon>
        <taxon>Pecora</taxon>
        <taxon>Cervidae</taxon>
        <taxon>Odocoileinae</taxon>
        <taxon>Rangifer</taxon>
    </lineage>
</organism>
<evidence type="ECO:0000313" key="2">
    <source>
        <dbReference type="EMBL" id="CAI9162273.1"/>
    </source>
</evidence>
<feature type="compositionally biased region" description="Basic and acidic residues" evidence="1">
    <location>
        <begin position="45"/>
        <end position="55"/>
    </location>
</feature>
<feature type="region of interest" description="Disordered" evidence="1">
    <location>
        <begin position="86"/>
        <end position="141"/>
    </location>
</feature>
<accession>A0ABN8YPD7</accession>
<protein>
    <submittedName>
        <fullName evidence="2">Uncharacterized protein</fullName>
    </submittedName>
</protein>
<proteinExistence type="predicted"/>
<feature type="compositionally biased region" description="Basic and acidic residues" evidence="1">
    <location>
        <begin position="101"/>
        <end position="123"/>
    </location>
</feature>
<sequence>MKGAVQSGCPTPSPIGAEAAAKRSKGRGQETDVSLTRSSSPGAVESEKSVKESPDGHLLSGEGPDADTEQPDPLQHLAVKHISAVSSKLKDDVAQTCSQQKKRETRENPVGKHSQDSAPEARDLNACGTQAEDINVQDRQV</sequence>
<gene>
    <name evidence="2" type="ORF">MRATA1EN1_LOCUS11235</name>
</gene>
<evidence type="ECO:0000256" key="1">
    <source>
        <dbReference type="SAM" id="MobiDB-lite"/>
    </source>
</evidence>
<feature type="compositionally biased region" description="Polar residues" evidence="1">
    <location>
        <begin position="31"/>
        <end position="41"/>
    </location>
</feature>
<evidence type="ECO:0000313" key="3">
    <source>
        <dbReference type="Proteomes" id="UP001176941"/>
    </source>
</evidence>
<name>A0ABN8YPD7_RANTA</name>
<dbReference type="Proteomes" id="UP001176941">
    <property type="component" value="Chromosome 20"/>
</dbReference>